<keyword evidence="2" id="KW-0472">Membrane</keyword>
<sequence>MAAIVTSLACPDVDSRCHERGNSSTLALGGKHKTSSRRLRESFSPGGTGNFEVESDSEDSNDGLSVDVSTAPPDDLCWYHKTMWVLYNTMAPIALLITFLRTLAMGFGTSFEWTNHLNPLTDILHHFCNGGIVLVDIFVSATPTRLLHFAHPLAYSFIYNMFLIIYWVSGGWGITGERWVYPVVDYSDEHWRPSVIFVLIGLFVVVPVFHLLVFGLYKLRCALVRCVLGTAADGAERTRLLSE</sequence>
<protein>
    <submittedName>
        <fullName evidence="4">Protein rolling stone-like</fullName>
    </submittedName>
</protein>
<evidence type="ECO:0000313" key="4">
    <source>
        <dbReference type="RefSeq" id="XP_019628550.1"/>
    </source>
</evidence>
<dbReference type="Pfam" id="PF21534">
    <property type="entry name" value="Rost"/>
    <property type="match status" value="1"/>
</dbReference>
<proteinExistence type="predicted"/>
<evidence type="ECO:0000256" key="1">
    <source>
        <dbReference type="SAM" id="MobiDB-lite"/>
    </source>
</evidence>
<keyword evidence="2" id="KW-1133">Transmembrane helix</keyword>
<dbReference type="OrthoDB" id="419711at2759"/>
<keyword evidence="3" id="KW-1185">Reference proteome</keyword>
<organism evidence="3 4">
    <name type="scientific">Branchiostoma belcheri</name>
    <name type="common">Amphioxus</name>
    <dbReference type="NCBI Taxonomy" id="7741"/>
    <lineage>
        <taxon>Eukaryota</taxon>
        <taxon>Metazoa</taxon>
        <taxon>Chordata</taxon>
        <taxon>Cephalochordata</taxon>
        <taxon>Leptocardii</taxon>
        <taxon>Amphioxiformes</taxon>
        <taxon>Branchiostomatidae</taxon>
        <taxon>Branchiostoma</taxon>
    </lineage>
</organism>
<keyword evidence="2" id="KW-0812">Transmembrane</keyword>
<dbReference type="Proteomes" id="UP000515135">
    <property type="component" value="Unplaced"/>
</dbReference>
<feature type="transmembrane region" description="Helical" evidence="2">
    <location>
        <begin position="84"/>
        <end position="103"/>
    </location>
</feature>
<dbReference type="RefSeq" id="XP_019628550.1">
    <property type="nucleotide sequence ID" value="XM_019772991.1"/>
</dbReference>
<dbReference type="GO" id="GO:0016020">
    <property type="term" value="C:membrane"/>
    <property type="evidence" value="ECO:0007669"/>
    <property type="project" value="TreeGrafter"/>
</dbReference>
<feature type="transmembrane region" description="Helical" evidence="2">
    <location>
        <begin position="123"/>
        <end position="141"/>
    </location>
</feature>
<dbReference type="InterPro" id="IPR049352">
    <property type="entry name" value="Rost"/>
</dbReference>
<evidence type="ECO:0000313" key="3">
    <source>
        <dbReference type="Proteomes" id="UP000515135"/>
    </source>
</evidence>
<evidence type="ECO:0000256" key="2">
    <source>
        <dbReference type="SAM" id="Phobius"/>
    </source>
</evidence>
<dbReference type="AlphaFoldDB" id="A0A6P4YGZ4"/>
<accession>A0A6P4YGZ4</accession>
<feature type="region of interest" description="Disordered" evidence="1">
    <location>
        <begin position="20"/>
        <end position="65"/>
    </location>
</feature>
<dbReference type="PANTHER" id="PTHR12242:SF45">
    <property type="entry name" value="MARVEL DOMAIN-CONTAINING PROTEIN"/>
    <property type="match status" value="1"/>
</dbReference>
<name>A0A6P4YGZ4_BRABE</name>
<dbReference type="KEGG" id="bbel:109473080"/>
<gene>
    <name evidence="4" type="primary">LOC109473080</name>
</gene>
<dbReference type="GeneID" id="109473080"/>
<feature type="transmembrane region" description="Helical" evidence="2">
    <location>
        <begin position="194"/>
        <end position="217"/>
    </location>
</feature>
<reference evidence="4" key="1">
    <citation type="submission" date="2025-08" db="UniProtKB">
        <authorList>
            <consortium name="RefSeq"/>
        </authorList>
    </citation>
    <scope>IDENTIFICATION</scope>
    <source>
        <tissue evidence="4">Gonad</tissue>
    </source>
</reference>
<dbReference type="PANTHER" id="PTHR12242">
    <property type="entry name" value="OS02G0130600 PROTEIN-RELATED"/>
    <property type="match status" value="1"/>
</dbReference>
<feature type="transmembrane region" description="Helical" evidence="2">
    <location>
        <begin position="153"/>
        <end position="174"/>
    </location>
</feature>